<dbReference type="CDD" id="cd03443">
    <property type="entry name" value="PaaI_thioesterase"/>
    <property type="match status" value="1"/>
</dbReference>
<name>G2Q1X3_THET4</name>
<evidence type="ECO:0000256" key="4">
    <source>
        <dbReference type="ARBA" id="ARBA00018163"/>
    </source>
</evidence>
<dbReference type="SUPFAM" id="SSF54637">
    <property type="entry name" value="Thioesterase/thiol ester dehydrase-isomerase"/>
    <property type="match status" value="1"/>
</dbReference>
<keyword evidence="7" id="KW-0418">Kinase</keyword>
<dbReference type="Pfam" id="PF01583">
    <property type="entry name" value="APS_kinase"/>
    <property type="match status" value="1"/>
</dbReference>
<accession>G2Q1X3</accession>
<keyword evidence="8" id="KW-0067">ATP-binding</keyword>
<dbReference type="InParanoid" id="G2Q1X3"/>
<evidence type="ECO:0000256" key="5">
    <source>
        <dbReference type="ARBA" id="ARBA00022679"/>
    </source>
</evidence>
<proteinExistence type="inferred from homology"/>
<dbReference type="Proteomes" id="UP000007322">
    <property type="component" value="Chromosome 1"/>
</dbReference>
<evidence type="ECO:0000256" key="3">
    <source>
        <dbReference type="ARBA" id="ARBA00012121"/>
    </source>
</evidence>
<dbReference type="InterPro" id="IPR059117">
    <property type="entry name" value="APS_kinase_dom"/>
</dbReference>
<organism evidence="14 15">
    <name type="scientific">Thermothelomyces thermophilus (strain ATCC 42464 / BCRC 31852 / DSM 1799)</name>
    <name type="common">Sporotrichum thermophile</name>
    <dbReference type="NCBI Taxonomy" id="573729"/>
    <lineage>
        <taxon>Eukaryota</taxon>
        <taxon>Fungi</taxon>
        <taxon>Dikarya</taxon>
        <taxon>Ascomycota</taxon>
        <taxon>Pezizomycotina</taxon>
        <taxon>Sordariomycetes</taxon>
        <taxon>Sordariomycetidae</taxon>
        <taxon>Sordariales</taxon>
        <taxon>Chaetomiaceae</taxon>
        <taxon>Thermothelomyces</taxon>
    </lineage>
</organism>
<dbReference type="InterPro" id="IPR027417">
    <property type="entry name" value="P-loop_NTPase"/>
</dbReference>
<dbReference type="AlphaFoldDB" id="G2Q1X3"/>
<dbReference type="InterPro" id="IPR006683">
    <property type="entry name" value="Thioestr_dom"/>
</dbReference>
<evidence type="ECO:0000259" key="12">
    <source>
        <dbReference type="Pfam" id="PF01583"/>
    </source>
</evidence>
<dbReference type="eggNOG" id="KOG4781">
    <property type="taxonomic scope" value="Eukaryota"/>
</dbReference>
<dbReference type="InterPro" id="IPR029069">
    <property type="entry name" value="HotDog_dom_sf"/>
</dbReference>
<dbReference type="OMA" id="EGLAWCC"/>
<dbReference type="SUPFAM" id="SSF52540">
    <property type="entry name" value="P-loop containing nucleoside triphosphate hydrolases"/>
    <property type="match status" value="1"/>
</dbReference>
<dbReference type="HOGENOM" id="CLU_035752_0_0_1"/>
<evidence type="ECO:0000256" key="11">
    <source>
        <dbReference type="ARBA" id="ARBA00031464"/>
    </source>
</evidence>
<dbReference type="PANTHER" id="PTHR47260">
    <property type="entry name" value="UPF0644 PROTEIN PB2B4.06"/>
    <property type="match status" value="1"/>
</dbReference>
<dbReference type="Gene3D" id="3.10.129.10">
    <property type="entry name" value="Hotdog Thioesterase"/>
    <property type="match status" value="1"/>
</dbReference>
<dbReference type="EMBL" id="CP003002">
    <property type="protein sequence ID" value="AEO54205.1"/>
    <property type="molecule type" value="Genomic_DNA"/>
</dbReference>
<dbReference type="Pfam" id="PF03061">
    <property type="entry name" value="4HBT"/>
    <property type="match status" value="1"/>
</dbReference>
<dbReference type="GeneID" id="11505700"/>
<dbReference type="CDD" id="cd02027">
    <property type="entry name" value="APSK"/>
    <property type="match status" value="1"/>
</dbReference>
<evidence type="ECO:0000256" key="10">
    <source>
        <dbReference type="ARBA" id="ARBA00029724"/>
    </source>
</evidence>
<feature type="domain" description="APS kinase" evidence="12">
    <location>
        <begin position="371"/>
        <end position="528"/>
    </location>
</feature>
<sequence>MSSRLPSSASRWTWALPLRTPNRLTRASFSRFIATAAGASSPTATTTPLIRRAASITGRVLLFTTLGFAMAAAPAYKSAVEVLSPPSDADALESFLPQDDEAKAKEDYINSHPLTAALRADPNLIESRPHMKIPASWRKHNLTGGTLIGPGKMVTPPFSWTDREGRRYVQIAHVGTDLCGHMGVIHGGFLATMLDEGLARCCFPVLPYNVGMTAKLEINYKAPAMADQYLVLRATTIKVEGRKAWVEGQIETLPEDENQQPTVLATASALYVSPKQASGCGGDERISGPQSVLPHYHPHQFEAATREVGTYVDGKKPRRSLLDSGVRPRDNGYPASYHRNLGWNVTEQPQSNITWHPSLTRQERNQLRGQRGFTVWFTGLSASGKSTVATALEQHLLHIGLAAYRLDGDNVRFGLNKDLGFSEKDRNENIRRIAEVAKLFADSSTIALTSFISPYRADRQIARDLHAKVSHPGDEPLPFIEVFVDVPLEVAEKRDPKGLYKKARAGEIKDFTGISAPYEAPEAPEITIRTDLLSVEECVRKIVDYLAEKGLITQTRETR</sequence>
<dbReference type="Gene3D" id="3.40.50.300">
    <property type="entry name" value="P-loop containing nucleotide triphosphate hydrolases"/>
    <property type="match status" value="1"/>
</dbReference>
<comment type="similarity">
    <text evidence="2">Belongs to the APS kinase family.</text>
</comment>
<evidence type="ECO:0000256" key="1">
    <source>
        <dbReference type="ARBA" id="ARBA00004806"/>
    </source>
</evidence>
<dbReference type="GO" id="GO:0005524">
    <property type="term" value="F:ATP binding"/>
    <property type="evidence" value="ECO:0007669"/>
    <property type="project" value="UniProtKB-KW"/>
</dbReference>
<protein>
    <recommendedName>
        <fullName evidence="4">Adenylyl-sulfate kinase</fullName>
        <ecNumber evidence="3">2.7.1.25</ecNumber>
    </recommendedName>
    <alternativeName>
        <fullName evidence="11">ATP adenosine-5'-phosphosulfate 3'-phosphotransferase</fullName>
    </alternativeName>
    <alternativeName>
        <fullName evidence="10">Adenosine-5'-phosphosulfate kinase</fullName>
    </alternativeName>
</protein>
<dbReference type="NCBIfam" id="TIGR00455">
    <property type="entry name" value="apsK"/>
    <property type="match status" value="1"/>
</dbReference>
<comment type="pathway">
    <text evidence="1">Sulfur metabolism; hydrogen sulfide biosynthesis; sulfite from sulfate: step 2/3.</text>
</comment>
<dbReference type="EC" id="2.7.1.25" evidence="3"/>
<gene>
    <name evidence="14" type="ORF">MYCTH_2123079</name>
</gene>
<dbReference type="RefSeq" id="XP_003659450.1">
    <property type="nucleotide sequence ID" value="XM_003659402.1"/>
</dbReference>
<evidence type="ECO:0000313" key="14">
    <source>
        <dbReference type="EMBL" id="AEO54205.1"/>
    </source>
</evidence>
<dbReference type="GO" id="GO:0019344">
    <property type="term" value="P:cysteine biosynthetic process"/>
    <property type="evidence" value="ECO:0007669"/>
    <property type="project" value="UniProtKB-KW"/>
</dbReference>
<dbReference type="HAMAP" id="MF_00065">
    <property type="entry name" value="Adenylyl_sulf_kinase"/>
    <property type="match status" value="1"/>
</dbReference>
<dbReference type="InterPro" id="IPR002891">
    <property type="entry name" value="APS"/>
</dbReference>
<evidence type="ECO:0000256" key="2">
    <source>
        <dbReference type="ARBA" id="ARBA00007008"/>
    </source>
</evidence>
<dbReference type="OrthoDB" id="506431at2759"/>
<dbReference type="FunFam" id="3.40.50.300:FF:000212">
    <property type="entry name" value="Adenylyl-sulfate kinase"/>
    <property type="match status" value="1"/>
</dbReference>
<dbReference type="VEuPathDB" id="FungiDB:MYCTH_2123079"/>
<keyword evidence="9" id="KW-0028">Amino-acid biosynthesis</keyword>
<evidence type="ECO:0000256" key="8">
    <source>
        <dbReference type="ARBA" id="ARBA00022840"/>
    </source>
</evidence>
<evidence type="ECO:0000313" key="15">
    <source>
        <dbReference type="Proteomes" id="UP000007322"/>
    </source>
</evidence>
<keyword evidence="9" id="KW-0198">Cysteine biosynthesis</keyword>
<dbReference type="NCBIfam" id="NF003013">
    <property type="entry name" value="PRK03846.1"/>
    <property type="match status" value="1"/>
</dbReference>
<feature type="domain" description="Thioesterase" evidence="13">
    <location>
        <begin position="182"/>
        <end position="252"/>
    </location>
</feature>
<evidence type="ECO:0000256" key="7">
    <source>
        <dbReference type="ARBA" id="ARBA00022777"/>
    </source>
</evidence>
<dbReference type="KEGG" id="mtm:MYCTH_2123079"/>
<dbReference type="InterPro" id="IPR052061">
    <property type="entry name" value="PTE-AB_protein"/>
</dbReference>
<dbReference type="eggNOG" id="KOG0635">
    <property type="taxonomic scope" value="Eukaryota"/>
</dbReference>
<keyword evidence="6" id="KW-0547">Nucleotide-binding</keyword>
<keyword evidence="15" id="KW-1185">Reference proteome</keyword>
<evidence type="ECO:0000259" key="13">
    <source>
        <dbReference type="Pfam" id="PF03061"/>
    </source>
</evidence>
<keyword evidence="5" id="KW-0808">Transferase</keyword>
<reference evidence="14 15" key="1">
    <citation type="journal article" date="2011" name="Nat. Biotechnol.">
        <title>Comparative genomic analysis of the thermophilic biomass-degrading fungi Myceliophthora thermophila and Thielavia terrestris.</title>
        <authorList>
            <person name="Berka R.M."/>
            <person name="Grigoriev I.V."/>
            <person name="Otillar R."/>
            <person name="Salamov A."/>
            <person name="Grimwood J."/>
            <person name="Reid I."/>
            <person name="Ishmael N."/>
            <person name="John T."/>
            <person name="Darmond C."/>
            <person name="Moisan M.-C."/>
            <person name="Henrissat B."/>
            <person name="Coutinho P.M."/>
            <person name="Lombard V."/>
            <person name="Natvig D.O."/>
            <person name="Lindquist E."/>
            <person name="Schmutz J."/>
            <person name="Lucas S."/>
            <person name="Harris P."/>
            <person name="Powlowski J."/>
            <person name="Bellemare A."/>
            <person name="Taylor D."/>
            <person name="Butler G."/>
            <person name="de Vries R.P."/>
            <person name="Allijn I.E."/>
            <person name="van den Brink J."/>
            <person name="Ushinsky S."/>
            <person name="Storms R."/>
            <person name="Powell A.J."/>
            <person name="Paulsen I.T."/>
            <person name="Elbourne L.D.H."/>
            <person name="Baker S.E."/>
            <person name="Magnuson J."/>
            <person name="LaBoissiere S."/>
            <person name="Clutterbuck A.J."/>
            <person name="Martinez D."/>
            <person name="Wogulis M."/>
            <person name="de Leon A.L."/>
            <person name="Rey M.W."/>
            <person name="Tsang A."/>
        </authorList>
    </citation>
    <scope>NUCLEOTIDE SEQUENCE [LARGE SCALE GENOMIC DNA]</scope>
    <source>
        <strain evidence="15">ATCC 42464 / BCRC 31852 / DSM 1799</strain>
    </source>
</reference>
<evidence type="ECO:0000256" key="6">
    <source>
        <dbReference type="ARBA" id="ARBA00022741"/>
    </source>
</evidence>
<dbReference type="PANTHER" id="PTHR47260:SF7">
    <property type="entry name" value="THIOESTERASE FAMILY PROTEIN (AFU_ORTHOLOGUE AFUA_1G10800)"/>
    <property type="match status" value="1"/>
</dbReference>
<dbReference type="STRING" id="573729.G2Q1X3"/>
<evidence type="ECO:0000256" key="9">
    <source>
        <dbReference type="ARBA" id="ARBA00023192"/>
    </source>
</evidence>
<dbReference type="GO" id="GO:0004020">
    <property type="term" value="F:adenylylsulfate kinase activity"/>
    <property type="evidence" value="ECO:0007669"/>
    <property type="project" value="UniProtKB-EC"/>
</dbReference>
<dbReference type="GO" id="GO:0000103">
    <property type="term" value="P:sulfate assimilation"/>
    <property type="evidence" value="ECO:0007669"/>
    <property type="project" value="InterPro"/>
</dbReference>